<comment type="caution">
    <text evidence="1">The sequence shown here is derived from an EMBL/GenBank/DDBJ whole genome shotgun (WGS) entry which is preliminary data.</text>
</comment>
<gene>
    <name evidence="1" type="ORF">LCGC14_1835420</name>
</gene>
<organism evidence="1">
    <name type="scientific">marine sediment metagenome</name>
    <dbReference type="NCBI Taxonomy" id="412755"/>
    <lineage>
        <taxon>unclassified sequences</taxon>
        <taxon>metagenomes</taxon>
        <taxon>ecological metagenomes</taxon>
    </lineage>
</organism>
<name>A0A0F9GEV3_9ZZZZ</name>
<protein>
    <submittedName>
        <fullName evidence="1">Uncharacterized protein</fullName>
    </submittedName>
</protein>
<accession>A0A0F9GEV3</accession>
<feature type="non-terminal residue" evidence="1">
    <location>
        <position position="1"/>
    </location>
</feature>
<evidence type="ECO:0000313" key="1">
    <source>
        <dbReference type="EMBL" id="KKL97349.1"/>
    </source>
</evidence>
<sequence length="212" mass="22414">RGAPIECAQEFEHIELTAPATPWSGGGYRVLLSIGKSSRSPSQFGAIARTHFTGGGYSGSVSTAVMILGLSNRSGQATEVVAELRRASVVAAFNTPVGIRRVDLAAGAWVPGGWTLLTQASMPAHDRVSGVALQESVCNVISAFAIIPALPLTASEWQMYAGVSGQAPNVIDFDPPWELAPGEGLYCYVQSLTTAVYGNFTWSEHDPEYAIQ</sequence>
<dbReference type="AlphaFoldDB" id="A0A0F9GEV3"/>
<dbReference type="EMBL" id="LAZR01018191">
    <property type="protein sequence ID" value="KKL97349.1"/>
    <property type="molecule type" value="Genomic_DNA"/>
</dbReference>
<proteinExistence type="predicted"/>
<reference evidence="1" key="1">
    <citation type="journal article" date="2015" name="Nature">
        <title>Complex archaea that bridge the gap between prokaryotes and eukaryotes.</title>
        <authorList>
            <person name="Spang A."/>
            <person name="Saw J.H."/>
            <person name="Jorgensen S.L."/>
            <person name="Zaremba-Niedzwiedzka K."/>
            <person name="Martijn J."/>
            <person name="Lind A.E."/>
            <person name="van Eijk R."/>
            <person name="Schleper C."/>
            <person name="Guy L."/>
            <person name="Ettema T.J."/>
        </authorList>
    </citation>
    <scope>NUCLEOTIDE SEQUENCE</scope>
</reference>